<accession>M0LWM0</accession>
<evidence type="ECO:0000256" key="3">
    <source>
        <dbReference type="PROSITE-ProRule" id="PRU00703"/>
    </source>
</evidence>
<comment type="caution">
    <text evidence="8">The sequence shown here is derived from an EMBL/GenBank/DDBJ whole genome shotgun (WGS) entry which is preliminary data.</text>
</comment>
<evidence type="ECO:0000313" key="9">
    <source>
        <dbReference type="Proteomes" id="UP000011566"/>
    </source>
</evidence>
<gene>
    <name evidence="8" type="ORF">C447_14194</name>
</gene>
<dbReference type="PROSITE" id="PS51846">
    <property type="entry name" value="CNNM"/>
    <property type="match status" value="1"/>
</dbReference>
<dbReference type="Pfam" id="PF01595">
    <property type="entry name" value="CNNM"/>
    <property type="match status" value="1"/>
</dbReference>
<dbReference type="PANTHER" id="PTHR43099:SF5">
    <property type="entry name" value="HLYC_CORC FAMILY TRANSPORTER"/>
    <property type="match status" value="1"/>
</dbReference>
<name>M0LWM0_9EURY</name>
<protein>
    <recommendedName>
        <fullName evidence="10">Inosine monophosphate dehydrogenase</fullName>
    </recommendedName>
</protein>
<keyword evidence="5" id="KW-0472">Membrane</keyword>
<dbReference type="SUPFAM" id="SSF54631">
    <property type="entry name" value="CBS-domain pair"/>
    <property type="match status" value="1"/>
</dbReference>
<feature type="region of interest" description="Disordered" evidence="4">
    <location>
        <begin position="342"/>
        <end position="370"/>
    </location>
</feature>
<evidence type="ECO:0008006" key="10">
    <source>
        <dbReference type="Google" id="ProtNLM"/>
    </source>
</evidence>
<dbReference type="EMBL" id="AOMB01000040">
    <property type="protein sequence ID" value="EMA36764.1"/>
    <property type="molecule type" value="Genomic_DNA"/>
</dbReference>
<feature type="domain" description="CBS" evidence="6">
    <location>
        <begin position="291"/>
        <end position="347"/>
    </location>
</feature>
<dbReference type="PATRIC" id="fig|1132509.6.peg.3314"/>
<feature type="transmembrane region" description="Helical" evidence="5">
    <location>
        <begin position="61"/>
        <end position="81"/>
    </location>
</feature>
<feature type="domain" description="CNNM transmembrane" evidence="7">
    <location>
        <begin position="2"/>
        <end position="202"/>
    </location>
</feature>
<keyword evidence="5" id="KW-1133">Transmembrane helix</keyword>
<dbReference type="PROSITE" id="PS51371">
    <property type="entry name" value="CBS"/>
    <property type="match status" value="1"/>
</dbReference>
<dbReference type="PANTHER" id="PTHR43099">
    <property type="entry name" value="UPF0053 PROTEIN YRKA"/>
    <property type="match status" value="1"/>
</dbReference>
<evidence type="ECO:0000313" key="8">
    <source>
        <dbReference type="EMBL" id="EMA36764.1"/>
    </source>
</evidence>
<dbReference type="InterPro" id="IPR000644">
    <property type="entry name" value="CBS_dom"/>
</dbReference>
<comment type="subcellular location">
    <subcellularLocation>
        <location evidence="1">Cell membrane</location>
        <topology evidence="1">Multi-pass membrane protein</topology>
    </subcellularLocation>
</comment>
<evidence type="ECO:0000259" key="6">
    <source>
        <dbReference type="PROSITE" id="PS51371"/>
    </source>
</evidence>
<dbReference type="InterPro" id="IPR051676">
    <property type="entry name" value="UPF0053_domain"/>
</dbReference>
<dbReference type="AlphaFoldDB" id="M0LWM0"/>
<proteinExistence type="predicted"/>
<keyword evidence="9" id="KW-1185">Reference proteome</keyword>
<reference evidence="8 9" key="1">
    <citation type="journal article" date="2014" name="PLoS Genet.">
        <title>Phylogenetically driven sequencing of extremely halophilic archaea reveals strategies for static and dynamic osmo-response.</title>
        <authorList>
            <person name="Becker E.A."/>
            <person name="Seitzer P.M."/>
            <person name="Tritt A."/>
            <person name="Larsen D."/>
            <person name="Krusor M."/>
            <person name="Yao A.I."/>
            <person name="Wu D."/>
            <person name="Madern D."/>
            <person name="Eisen J.A."/>
            <person name="Darling A.E."/>
            <person name="Facciotti M.T."/>
        </authorList>
    </citation>
    <scope>NUCLEOTIDE SEQUENCE [LARGE SCALE GENOMIC DNA]</scope>
    <source>
        <strain evidence="8 9">100A6</strain>
    </source>
</reference>
<evidence type="ECO:0000256" key="1">
    <source>
        <dbReference type="ARBA" id="ARBA00004651"/>
    </source>
</evidence>
<dbReference type="Gene3D" id="3.10.580.10">
    <property type="entry name" value="CBS-domain"/>
    <property type="match status" value="1"/>
</dbReference>
<sequence length="370" mass="39906">MNSVEIALRLVGGGALILANGFFVAIEFGLTRARQYSESEFVEPGDTGLERAWAMTEELEIYLTGCQVGITAASISLGIVAEPALAAILEPVFGGTLLASLGAGALLAFLVVNLVHVVYGEQTPTYLGVERSKQVCRYGATPLYWFTRVIRPILNLGDAVAKWTLGLFGVEMTGAWLEAEADVIEGRADLHRRLGSVLDESELPEERREEVMNALAVGEIPVADVMVPREAVAGLSTENTPAENLAVVEENPYLRFPLFGPDEEYLGVVYLAAVTNRFEAFRNGEVDIEALATAPMTLPVDEEVSDAIDRFQAENQELALVEADGELVGLLTVTDAFEEVMGDLDDPIDDYQPDRRPTSGRGPDSSGDPA</sequence>
<dbReference type="RefSeq" id="WP_007695045.1">
    <property type="nucleotide sequence ID" value="NZ_AJRK01000422.1"/>
</dbReference>
<feature type="transmembrane region" description="Helical" evidence="5">
    <location>
        <begin position="6"/>
        <end position="26"/>
    </location>
</feature>
<keyword evidence="5" id="KW-0812">Transmembrane</keyword>
<evidence type="ECO:0000259" key="7">
    <source>
        <dbReference type="PROSITE" id="PS51846"/>
    </source>
</evidence>
<dbReference type="Proteomes" id="UP000011566">
    <property type="component" value="Unassembled WGS sequence"/>
</dbReference>
<organism evidence="8 9">
    <name type="scientific">Halococcus hamelinensis 100A6</name>
    <dbReference type="NCBI Taxonomy" id="1132509"/>
    <lineage>
        <taxon>Archaea</taxon>
        <taxon>Methanobacteriati</taxon>
        <taxon>Methanobacteriota</taxon>
        <taxon>Stenosarchaea group</taxon>
        <taxon>Halobacteria</taxon>
        <taxon>Halobacteriales</taxon>
        <taxon>Halococcaceae</taxon>
        <taxon>Halococcus</taxon>
    </lineage>
</organism>
<evidence type="ECO:0000256" key="2">
    <source>
        <dbReference type="ARBA" id="ARBA00022475"/>
    </source>
</evidence>
<dbReference type="GO" id="GO:0005886">
    <property type="term" value="C:plasma membrane"/>
    <property type="evidence" value="ECO:0007669"/>
    <property type="project" value="UniProtKB-SubCell"/>
</dbReference>
<evidence type="ECO:0000256" key="4">
    <source>
        <dbReference type="SAM" id="MobiDB-lite"/>
    </source>
</evidence>
<dbReference type="OrthoDB" id="213548at2157"/>
<feature type="transmembrane region" description="Helical" evidence="5">
    <location>
        <begin position="93"/>
        <end position="115"/>
    </location>
</feature>
<dbReference type="Pfam" id="PF00571">
    <property type="entry name" value="CBS"/>
    <property type="match status" value="1"/>
</dbReference>
<evidence type="ECO:0000256" key="5">
    <source>
        <dbReference type="SAM" id="Phobius"/>
    </source>
</evidence>
<dbReference type="InterPro" id="IPR002550">
    <property type="entry name" value="CNNM"/>
</dbReference>
<dbReference type="InterPro" id="IPR046342">
    <property type="entry name" value="CBS_dom_sf"/>
</dbReference>
<dbReference type="eggNOG" id="arCOG00626">
    <property type="taxonomic scope" value="Archaea"/>
</dbReference>
<keyword evidence="2" id="KW-1003">Cell membrane</keyword>
<keyword evidence="3" id="KW-0129">CBS domain</keyword>
<feature type="compositionally biased region" description="Acidic residues" evidence="4">
    <location>
        <begin position="342"/>
        <end position="351"/>
    </location>
</feature>